<proteinExistence type="predicted"/>
<protein>
    <submittedName>
        <fullName evidence="1">Uncharacterized protein</fullName>
    </submittedName>
</protein>
<gene>
    <name evidence="1" type="ORF">BDN72DRAFT_737567</name>
</gene>
<reference evidence="1 2" key="1">
    <citation type="journal article" date="2019" name="Nat. Ecol. Evol.">
        <title>Megaphylogeny resolves global patterns of mushroom evolution.</title>
        <authorList>
            <person name="Varga T."/>
            <person name="Krizsan K."/>
            <person name="Foldi C."/>
            <person name="Dima B."/>
            <person name="Sanchez-Garcia M."/>
            <person name="Sanchez-Ramirez S."/>
            <person name="Szollosi G.J."/>
            <person name="Szarkandi J.G."/>
            <person name="Papp V."/>
            <person name="Albert L."/>
            <person name="Andreopoulos W."/>
            <person name="Angelini C."/>
            <person name="Antonin V."/>
            <person name="Barry K.W."/>
            <person name="Bougher N.L."/>
            <person name="Buchanan P."/>
            <person name="Buyck B."/>
            <person name="Bense V."/>
            <person name="Catcheside P."/>
            <person name="Chovatia M."/>
            <person name="Cooper J."/>
            <person name="Damon W."/>
            <person name="Desjardin D."/>
            <person name="Finy P."/>
            <person name="Geml J."/>
            <person name="Haridas S."/>
            <person name="Hughes K."/>
            <person name="Justo A."/>
            <person name="Karasinski D."/>
            <person name="Kautmanova I."/>
            <person name="Kiss B."/>
            <person name="Kocsube S."/>
            <person name="Kotiranta H."/>
            <person name="LaButti K.M."/>
            <person name="Lechner B.E."/>
            <person name="Liimatainen K."/>
            <person name="Lipzen A."/>
            <person name="Lukacs Z."/>
            <person name="Mihaltcheva S."/>
            <person name="Morgado L.N."/>
            <person name="Niskanen T."/>
            <person name="Noordeloos M.E."/>
            <person name="Ohm R.A."/>
            <person name="Ortiz-Santana B."/>
            <person name="Ovrebo C."/>
            <person name="Racz N."/>
            <person name="Riley R."/>
            <person name="Savchenko A."/>
            <person name="Shiryaev A."/>
            <person name="Soop K."/>
            <person name="Spirin V."/>
            <person name="Szebenyi C."/>
            <person name="Tomsovsky M."/>
            <person name="Tulloss R.E."/>
            <person name="Uehling J."/>
            <person name="Grigoriev I.V."/>
            <person name="Vagvolgyi C."/>
            <person name="Papp T."/>
            <person name="Martin F.M."/>
            <person name="Miettinen O."/>
            <person name="Hibbett D.S."/>
            <person name="Nagy L.G."/>
        </authorList>
    </citation>
    <scope>NUCLEOTIDE SEQUENCE [LARGE SCALE GENOMIC DNA]</scope>
    <source>
        <strain evidence="1 2">NL-1719</strain>
    </source>
</reference>
<evidence type="ECO:0000313" key="1">
    <source>
        <dbReference type="EMBL" id="TFK63884.1"/>
    </source>
</evidence>
<dbReference type="Proteomes" id="UP000308600">
    <property type="component" value="Unassembled WGS sequence"/>
</dbReference>
<feature type="non-terminal residue" evidence="1">
    <location>
        <position position="1"/>
    </location>
</feature>
<dbReference type="EMBL" id="ML208499">
    <property type="protein sequence ID" value="TFK63884.1"/>
    <property type="molecule type" value="Genomic_DNA"/>
</dbReference>
<sequence length="61" mass="6749">VELYDSGTTHHISPYRDDFINFVKTEPRPLTAANKGRFAAVREGDIVVEVPNGTMSSKLSL</sequence>
<feature type="non-terminal residue" evidence="1">
    <location>
        <position position="61"/>
    </location>
</feature>
<organism evidence="1 2">
    <name type="scientific">Pluteus cervinus</name>
    <dbReference type="NCBI Taxonomy" id="181527"/>
    <lineage>
        <taxon>Eukaryota</taxon>
        <taxon>Fungi</taxon>
        <taxon>Dikarya</taxon>
        <taxon>Basidiomycota</taxon>
        <taxon>Agaricomycotina</taxon>
        <taxon>Agaricomycetes</taxon>
        <taxon>Agaricomycetidae</taxon>
        <taxon>Agaricales</taxon>
        <taxon>Pluteineae</taxon>
        <taxon>Pluteaceae</taxon>
        <taxon>Pluteus</taxon>
    </lineage>
</organism>
<evidence type="ECO:0000313" key="2">
    <source>
        <dbReference type="Proteomes" id="UP000308600"/>
    </source>
</evidence>
<keyword evidence="2" id="KW-1185">Reference proteome</keyword>
<name>A0ACD3AES8_9AGAR</name>
<accession>A0ACD3AES8</accession>